<evidence type="ECO:0000256" key="18">
    <source>
        <dbReference type="ARBA" id="ARBA00023146"/>
    </source>
</evidence>
<evidence type="ECO:0000256" key="14">
    <source>
        <dbReference type="ARBA" id="ARBA00022842"/>
    </source>
</evidence>
<dbReference type="InterPro" id="IPR045864">
    <property type="entry name" value="aa-tRNA-synth_II/BPL/LPL"/>
</dbReference>
<comment type="similarity">
    <text evidence="3">Belongs to the bacterial ribosomal protein bL20 family.</text>
</comment>
<comment type="cofactor">
    <cofactor evidence="1">
        <name>Mg(2+)</name>
        <dbReference type="ChEBI" id="CHEBI:18420"/>
    </cofactor>
</comment>
<dbReference type="GO" id="GO:0000049">
    <property type="term" value="F:tRNA binding"/>
    <property type="evidence" value="ECO:0007669"/>
    <property type="project" value="InterPro"/>
</dbReference>
<evidence type="ECO:0000256" key="12">
    <source>
        <dbReference type="ARBA" id="ARBA00022741"/>
    </source>
</evidence>
<dbReference type="PROSITE" id="PS00937">
    <property type="entry name" value="RIBOSOMAL_L20"/>
    <property type="match status" value="1"/>
</dbReference>
<dbReference type="Gene3D" id="1.10.1900.20">
    <property type="entry name" value="Ribosomal protein L20"/>
    <property type="match status" value="1"/>
</dbReference>
<dbReference type="CDD" id="cd07026">
    <property type="entry name" value="Ribosomal_L20"/>
    <property type="match status" value="1"/>
</dbReference>
<evidence type="ECO:0000256" key="22">
    <source>
        <dbReference type="SAM" id="Coils"/>
    </source>
</evidence>
<dbReference type="SUPFAM" id="SSF46589">
    <property type="entry name" value="tRNA-binding arm"/>
    <property type="match status" value="1"/>
</dbReference>
<proteinExistence type="inferred from homology"/>
<dbReference type="InterPro" id="IPR035566">
    <property type="entry name" value="Ribosomal_protein_bL20_C"/>
</dbReference>
<dbReference type="InterPro" id="IPR004529">
    <property type="entry name" value="Phe-tRNA-synth_IIc_asu"/>
</dbReference>
<keyword evidence="8" id="KW-0963">Cytoplasm</keyword>
<evidence type="ECO:0000256" key="1">
    <source>
        <dbReference type="ARBA" id="ARBA00001946"/>
    </source>
</evidence>
<dbReference type="GO" id="GO:0005737">
    <property type="term" value="C:cytoplasm"/>
    <property type="evidence" value="ECO:0007669"/>
    <property type="project" value="UniProtKB-SubCell"/>
</dbReference>
<dbReference type="GO" id="GO:0005524">
    <property type="term" value="F:ATP binding"/>
    <property type="evidence" value="ECO:0007669"/>
    <property type="project" value="UniProtKB-KW"/>
</dbReference>
<dbReference type="FunFam" id="1.10.1900.20:FF:000001">
    <property type="entry name" value="50S ribosomal protein L20"/>
    <property type="match status" value="1"/>
</dbReference>
<evidence type="ECO:0000256" key="4">
    <source>
        <dbReference type="ARBA" id="ARBA00010207"/>
    </source>
</evidence>
<evidence type="ECO:0000256" key="10">
    <source>
        <dbReference type="ARBA" id="ARBA00022723"/>
    </source>
</evidence>
<accession>D9PMA2</accession>
<evidence type="ECO:0000256" key="16">
    <source>
        <dbReference type="ARBA" id="ARBA00022917"/>
    </source>
</evidence>
<dbReference type="EMBL" id="ADZX01000809">
    <property type="protein sequence ID" value="EFK95314.1"/>
    <property type="molecule type" value="Genomic_DNA"/>
</dbReference>
<comment type="subunit">
    <text evidence="5">Tetramer of two alpha and two beta subunits.</text>
</comment>
<keyword evidence="11" id="KW-0699">rRNA-binding</keyword>
<evidence type="ECO:0000256" key="21">
    <source>
        <dbReference type="ARBA" id="ARBA00049255"/>
    </source>
</evidence>
<organism evidence="25">
    <name type="scientific">sediment metagenome</name>
    <dbReference type="NCBI Taxonomy" id="749907"/>
    <lineage>
        <taxon>unclassified sequences</taxon>
        <taxon>metagenomes</taxon>
        <taxon>ecological metagenomes</taxon>
    </lineage>
</organism>
<protein>
    <recommendedName>
        <fullName evidence="7">Phenylalanine--tRNA ligase alpha subunit</fullName>
        <ecNumber evidence="6">6.1.1.20</ecNumber>
    </recommendedName>
    <alternativeName>
        <fullName evidence="20">Phenylalanyl-tRNA synthetase alpha subunit</fullName>
    </alternativeName>
</protein>
<evidence type="ECO:0000256" key="13">
    <source>
        <dbReference type="ARBA" id="ARBA00022840"/>
    </source>
</evidence>
<evidence type="ECO:0000256" key="11">
    <source>
        <dbReference type="ARBA" id="ARBA00022730"/>
    </source>
</evidence>
<evidence type="ECO:0000256" key="17">
    <source>
        <dbReference type="ARBA" id="ARBA00022980"/>
    </source>
</evidence>
<reference evidence="25" key="2">
    <citation type="journal article" date="2011" name="Microb. Ecol.">
        <title>Taxonomic and Functional Metagenomic Profiling of the Microbial Community in the Anoxic Sediment of a Sub-saline Shallow Lake (Laguna de Carrizo, Central Spain).</title>
        <authorList>
            <person name="Ferrer M."/>
            <person name="Guazzaroni M.E."/>
            <person name="Richter M."/>
            <person name="Garcia-Salamanca A."/>
            <person name="Yarza P."/>
            <person name="Suarez-Suarez A."/>
            <person name="Solano J."/>
            <person name="Alcaide M."/>
            <person name="van Dillewijn P."/>
            <person name="Molina-Henares M.A."/>
            <person name="Lopez-Cortes N."/>
            <person name="Al-Ramahi Y."/>
            <person name="Guerrero C."/>
            <person name="Acosta A."/>
            <person name="de Eugenio L.I."/>
            <person name="Martinez V."/>
            <person name="Marques S."/>
            <person name="Rojo F."/>
            <person name="Santero E."/>
            <person name="Genilloud O."/>
            <person name="Perez-Perez J."/>
            <person name="Rossello-Mora R."/>
            <person name="Ramos J.L."/>
        </authorList>
    </citation>
    <scope>NUCLEOTIDE SEQUENCE</scope>
</reference>
<keyword evidence="22" id="KW-0175">Coiled coil</keyword>
<gene>
    <name evidence="25" type="ORF">LDC_2680</name>
</gene>
<keyword evidence="19" id="KW-0687">Ribonucleoprotein</keyword>
<keyword evidence="18 25" id="KW-0030">Aminoacyl-tRNA synthetase</keyword>
<dbReference type="GO" id="GO:0046872">
    <property type="term" value="F:metal ion binding"/>
    <property type="evidence" value="ECO:0007669"/>
    <property type="project" value="UniProtKB-KW"/>
</dbReference>
<evidence type="ECO:0000256" key="6">
    <source>
        <dbReference type="ARBA" id="ARBA00012814"/>
    </source>
</evidence>
<dbReference type="GO" id="GO:0006432">
    <property type="term" value="P:phenylalanyl-tRNA aminoacylation"/>
    <property type="evidence" value="ECO:0007669"/>
    <property type="project" value="InterPro"/>
</dbReference>
<dbReference type="NCBIfam" id="TIGR00468">
    <property type="entry name" value="pheS"/>
    <property type="match status" value="1"/>
</dbReference>
<dbReference type="NCBIfam" id="TIGR01032">
    <property type="entry name" value="rplT_bact"/>
    <property type="match status" value="1"/>
</dbReference>
<evidence type="ECO:0000256" key="3">
    <source>
        <dbReference type="ARBA" id="ARBA00007698"/>
    </source>
</evidence>
<evidence type="ECO:0000256" key="7">
    <source>
        <dbReference type="ARBA" id="ARBA00015409"/>
    </source>
</evidence>
<dbReference type="SUPFAM" id="SSF55681">
    <property type="entry name" value="Class II aaRS and biotin synthetases"/>
    <property type="match status" value="1"/>
</dbReference>
<dbReference type="Pfam" id="PF02912">
    <property type="entry name" value="Phe_tRNA-synt_N"/>
    <property type="match status" value="1"/>
</dbReference>
<dbReference type="PROSITE" id="PS50862">
    <property type="entry name" value="AA_TRNA_LIGASE_II"/>
    <property type="match status" value="1"/>
</dbReference>
<evidence type="ECO:0000256" key="2">
    <source>
        <dbReference type="ARBA" id="ARBA00004496"/>
    </source>
</evidence>
<evidence type="ECO:0000256" key="23">
    <source>
        <dbReference type="SAM" id="MobiDB-lite"/>
    </source>
</evidence>
<reference evidence="25" key="1">
    <citation type="submission" date="2010-07" db="EMBL/GenBank/DDBJ databases">
        <authorList>
            <consortium name="CONSOLIDER consortium CSD2007-00005"/>
            <person name="Guazzaroni M.-E."/>
            <person name="Richter M."/>
            <person name="Garcia-Salamanca A."/>
            <person name="Yarza P."/>
            <person name="Ferrer M."/>
        </authorList>
    </citation>
    <scope>NUCLEOTIDE SEQUENCE</scope>
</reference>
<feature type="region of interest" description="Disordered" evidence="23">
    <location>
        <begin position="150"/>
        <end position="186"/>
    </location>
</feature>
<feature type="coiled-coil region" evidence="22">
    <location>
        <begin position="198"/>
        <end position="225"/>
    </location>
</feature>
<keyword evidence="14" id="KW-0460">Magnesium</keyword>
<dbReference type="Pfam" id="PF01409">
    <property type="entry name" value="tRNA-synt_2d"/>
    <property type="match status" value="1"/>
</dbReference>
<dbReference type="EC" id="6.1.1.20" evidence="6"/>
<comment type="caution">
    <text evidence="25">The sequence shown here is derived from an EMBL/GenBank/DDBJ whole genome shotgun (WGS) entry which is preliminary data.</text>
</comment>
<evidence type="ECO:0000256" key="5">
    <source>
        <dbReference type="ARBA" id="ARBA00011209"/>
    </source>
</evidence>
<dbReference type="CDD" id="cd00496">
    <property type="entry name" value="PheRS_alpha_core"/>
    <property type="match status" value="1"/>
</dbReference>
<keyword evidence="12" id="KW-0547">Nucleotide-binding</keyword>
<sequence length="484" mass="54223">MPRVKRGVTAHASHKKVLDAAKGFRGRRKNVFRVANEAVMKAGQYAYRDRRQRKRQFRALWIARINAAVREMGIDMNYSQFMCGLKKAAIEIDRKVLADMAVFDQPAFAKIAEQAKASLGAKTCRPRTEGRPARASLFLFRNNEFAHESRRNSQGCRAGVRGCRQPAHPRSGQGPLPGQERRHPSQMKGLGALPAEERKAAGARINQLKDQVETLLRARRDAIQAAELARQLAAESLDVTLPGRGDAVAALHPVTRTMARIEALFASIGFAVADGPEIETDFYNFTALNIPENHPARAMHDTFYLEGGNLLRTHTSPVQVHYMQKQQPPLRIIAPGRVYRCDSDVTHTPMFHQVEGLWVDESASFADLKGVLADFMARFFERDNLPVRFRPSFFPFTEPSAEMDIGCVICEGAGCRVCSHTGWLEVLGCGMVHPNVFGHVGIDAERYQGFAFGLGVERLAMLRYGVDDLRLFFENDLRFLRQFA</sequence>
<dbReference type="HAMAP" id="MF_00281">
    <property type="entry name" value="Phe_tRNA_synth_alpha1"/>
    <property type="match status" value="1"/>
</dbReference>
<dbReference type="InterPro" id="IPR006195">
    <property type="entry name" value="aa-tRNA-synth_II"/>
</dbReference>
<comment type="subcellular location">
    <subcellularLocation>
        <location evidence="2">Cytoplasm</location>
    </subcellularLocation>
</comment>
<dbReference type="Pfam" id="PF00453">
    <property type="entry name" value="Ribosomal_L20"/>
    <property type="match status" value="1"/>
</dbReference>
<evidence type="ECO:0000313" key="25">
    <source>
        <dbReference type="EMBL" id="EFK95314.1"/>
    </source>
</evidence>
<evidence type="ECO:0000256" key="15">
    <source>
        <dbReference type="ARBA" id="ARBA00022884"/>
    </source>
</evidence>
<dbReference type="GO" id="GO:0003735">
    <property type="term" value="F:structural constituent of ribosome"/>
    <property type="evidence" value="ECO:0007669"/>
    <property type="project" value="InterPro"/>
</dbReference>
<comment type="similarity">
    <text evidence="4">Belongs to the class-II aminoacyl-tRNA synthetase family. Phe-tRNA synthetase alpha subunit type 1 subfamily.</text>
</comment>
<keyword evidence="9" id="KW-0436">Ligase</keyword>
<dbReference type="AlphaFoldDB" id="D9PMA2"/>
<keyword evidence="13" id="KW-0067">ATP-binding</keyword>
<evidence type="ECO:0000256" key="20">
    <source>
        <dbReference type="ARBA" id="ARBA00030612"/>
    </source>
</evidence>
<feature type="domain" description="Aminoacyl-transfer RNA synthetases class-II family profile" evidence="24">
    <location>
        <begin position="264"/>
        <end position="482"/>
    </location>
</feature>
<dbReference type="GO" id="GO:0004826">
    <property type="term" value="F:phenylalanine-tRNA ligase activity"/>
    <property type="evidence" value="ECO:0007669"/>
    <property type="project" value="UniProtKB-EC"/>
</dbReference>
<dbReference type="InterPro" id="IPR010978">
    <property type="entry name" value="tRNA-bd_arm"/>
</dbReference>
<dbReference type="GO" id="GO:0005840">
    <property type="term" value="C:ribosome"/>
    <property type="evidence" value="ECO:0007669"/>
    <property type="project" value="UniProtKB-KW"/>
</dbReference>
<dbReference type="PRINTS" id="PR00062">
    <property type="entry name" value="RIBOSOMALL20"/>
</dbReference>
<evidence type="ECO:0000259" key="24">
    <source>
        <dbReference type="PROSITE" id="PS50862"/>
    </source>
</evidence>
<comment type="catalytic activity">
    <reaction evidence="21">
        <text>tRNA(Phe) + L-phenylalanine + ATP = L-phenylalanyl-tRNA(Phe) + AMP + diphosphate + H(+)</text>
        <dbReference type="Rhea" id="RHEA:19413"/>
        <dbReference type="Rhea" id="RHEA-COMP:9668"/>
        <dbReference type="Rhea" id="RHEA-COMP:9699"/>
        <dbReference type="ChEBI" id="CHEBI:15378"/>
        <dbReference type="ChEBI" id="CHEBI:30616"/>
        <dbReference type="ChEBI" id="CHEBI:33019"/>
        <dbReference type="ChEBI" id="CHEBI:58095"/>
        <dbReference type="ChEBI" id="CHEBI:78442"/>
        <dbReference type="ChEBI" id="CHEBI:78531"/>
        <dbReference type="ChEBI" id="CHEBI:456215"/>
        <dbReference type="EC" id="6.1.1.20"/>
    </reaction>
</comment>
<dbReference type="SUPFAM" id="SSF74731">
    <property type="entry name" value="Ribosomal protein L20"/>
    <property type="match status" value="1"/>
</dbReference>
<dbReference type="HAMAP" id="MF_00382">
    <property type="entry name" value="Ribosomal_bL20"/>
    <property type="match status" value="1"/>
</dbReference>
<keyword evidence="15" id="KW-0694">RNA-binding</keyword>
<name>D9PMA2_9ZZZZ</name>
<dbReference type="GO" id="GO:1990904">
    <property type="term" value="C:ribonucleoprotein complex"/>
    <property type="evidence" value="ECO:0007669"/>
    <property type="project" value="UniProtKB-KW"/>
</dbReference>
<evidence type="ECO:0000256" key="8">
    <source>
        <dbReference type="ARBA" id="ARBA00022490"/>
    </source>
</evidence>
<evidence type="ECO:0000256" key="19">
    <source>
        <dbReference type="ARBA" id="ARBA00023274"/>
    </source>
</evidence>
<keyword evidence="16" id="KW-0648">Protein biosynthesis</keyword>
<dbReference type="InterPro" id="IPR002319">
    <property type="entry name" value="Phenylalanyl-tRNA_Synthase"/>
</dbReference>
<dbReference type="InterPro" id="IPR049946">
    <property type="entry name" value="RIBOSOMAL_L20_CS"/>
</dbReference>
<dbReference type="InterPro" id="IPR005813">
    <property type="entry name" value="Ribosomal_bL20"/>
</dbReference>
<keyword evidence="10" id="KW-0479">Metal-binding</keyword>
<dbReference type="InterPro" id="IPR022911">
    <property type="entry name" value="Phe_tRNA_ligase_alpha1_bac"/>
</dbReference>
<evidence type="ECO:0000256" key="9">
    <source>
        <dbReference type="ARBA" id="ARBA00022598"/>
    </source>
</evidence>
<dbReference type="Gene3D" id="3.30.930.10">
    <property type="entry name" value="Bira Bifunctional Protein, Domain 2"/>
    <property type="match status" value="1"/>
</dbReference>
<dbReference type="Gene3D" id="6.10.160.10">
    <property type="match status" value="1"/>
</dbReference>
<keyword evidence="17" id="KW-0689">Ribosomal protein</keyword>
<dbReference type="GO" id="GO:0019843">
    <property type="term" value="F:rRNA binding"/>
    <property type="evidence" value="ECO:0007669"/>
    <property type="project" value="UniProtKB-KW"/>
</dbReference>
<dbReference type="FunFam" id="3.30.930.10:FF:000003">
    <property type="entry name" value="Phenylalanine--tRNA ligase alpha subunit"/>
    <property type="match status" value="1"/>
</dbReference>
<dbReference type="PANTHER" id="PTHR10986">
    <property type="entry name" value="39S RIBOSOMAL PROTEIN L20"/>
    <property type="match status" value="1"/>
</dbReference>
<dbReference type="InterPro" id="IPR004188">
    <property type="entry name" value="Phe-tRNA_ligase_II_N"/>
</dbReference>